<comment type="caution">
    <text evidence="2">The sequence shown here is derived from an EMBL/GenBank/DDBJ whole genome shotgun (WGS) entry which is preliminary data.</text>
</comment>
<reference evidence="2 3" key="1">
    <citation type="submission" date="2021-05" db="EMBL/GenBank/DDBJ databases">
        <title>Bacteria Genome sequencing.</title>
        <authorList>
            <person name="Takabe Y."/>
            <person name="Nakajima Y."/>
            <person name="Suzuki S."/>
            <person name="Shiozaki T."/>
        </authorList>
    </citation>
    <scope>NUCLEOTIDE SEQUENCE [LARGE SCALE GENOMIC DNA]</scope>
    <source>
        <strain evidence="2 3">AI_62</strain>
    </source>
</reference>
<dbReference type="EMBL" id="BPFH01000004">
    <property type="protein sequence ID" value="GIT95659.1"/>
    <property type="molecule type" value="Genomic_DNA"/>
</dbReference>
<protein>
    <recommendedName>
        <fullName evidence="1">Bacteriophage phiJL001 Gp84 C-terminal domain-containing protein</fullName>
    </recommendedName>
</protein>
<evidence type="ECO:0000313" key="3">
    <source>
        <dbReference type="Proteomes" id="UP000786693"/>
    </source>
</evidence>
<dbReference type="NCBIfam" id="TIGR02218">
    <property type="entry name" value="phg_TIGR02218"/>
    <property type="match status" value="1"/>
</dbReference>
<keyword evidence="3" id="KW-1185">Reference proteome</keyword>
<accession>A0ABQ4NMP2</accession>
<sequence>MSDLADHLAEGTTTVCRAWVVTRKDGAVYGFTDHDMSLEIDGVTCRASSGLSAGALQGSTGLSVDNVEATGALSDAAITEADLRAGRWDDAEVVAYLVNWMDTEAFEVLFRGRLGEIAWGGGAFSADLRGLAEQLNKVRGRVYQARCDAVLGDNRCRKDLSGEIFSLEVTVEAVDENRILTLPALDLYAAKWFERGRVDVLDGKAAGAVAQVKTDRSGATGRRIELWSKLLAPLQPGARIRLTAGCDKRAETCRFKFDNFLNYRGCPHIPGEDWLLAYPTSGAINDGGKR</sequence>
<dbReference type="RefSeq" id="WP_220749164.1">
    <property type="nucleotide sequence ID" value="NZ_BPFH01000004.1"/>
</dbReference>
<organism evidence="2 3">
    <name type="scientific">Jannaschia pagri</name>
    <dbReference type="NCBI Taxonomy" id="2829797"/>
    <lineage>
        <taxon>Bacteria</taxon>
        <taxon>Pseudomonadati</taxon>
        <taxon>Pseudomonadota</taxon>
        <taxon>Alphaproteobacteria</taxon>
        <taxon>Rhodobacterales</taxon>
        <taxon>Roseobacteraceae</taxon>
        <taxon>Jannaschia</taxon>
    </lineage>
</organism>
<dbReference type="Pfam" id="PF09931">
    <property type="entry name" value="Phage_phiJL001_Gp84_N"/>
    <property type="match status" value="1"/>
</dbReference>
<dbReference type="InterPro" id="IPR011928">
    <property type="entry name" value="Phage_phiJL001_Gp84"/>
</dbReference>
<gene>
    <name evidence="2" type="ORF">JANAI62_22820</name>
</gene>
<dbReference type="InterPro" id="IPR018964">
    <property type="entry name" value="Phage_phiJL001_Gp84_C"/>
</dbReference>
<dbReference type="Pfam" id="PF09356">
    <property type="entry name" value="Phage_BR0599"/>
    <property type="match status" value="1"/>
</dbReference>
<dbReference type="Proteomes" id="UP000786693">
    <property type="component" value="Unassembled WGS sequence"/>
</dbReference>
<evidence type="ECO:0000259" key="1">
    <source>
        <dbReference type="Pfam" id="PF09356"/>
    </source>
</evidence>
<evidence type="ECO:0000313" key="2">
    <source>
        <dbReference type="EMBL" id="GIT95659.1"/>
    </source>
</evidence>
<feature type="domain" description="Bacteriophage phiJL001 Gp84 C-terminal" evidence="1">
    <location>
        <begin position="192"/>
        <end position="273"/>
    </location>
</feature>
<name>A0ABQ4NMP2_9RHOB</name>
<proteinExistence type="predicted"/>